<protein>
    <submittedName>
        <fullName evidence="3">B-glucosidase, glycoside hydrolase family 3 protein</fullName>
        <ecNumber evidence="3">3.2.1.21</ecNumber>
    </submittedName>
</protein>
<dbReference type="AlphaFoldDB" id="R9GPJ2"/>
<dbReference type="PATRIC" id="fig|1150600.3.peg.3061"/>
<reference evidence="3 4" key="1">
    <citation type="journal article" date="2013" name="Genome Announc.">
        <title>Draft Genome Sequence of Arcticibacter svalbardensis Strain MN12-7T, a Member of the Family Sphingobacteriaceae Isolated from an Arctic Soil Sample.</title>
        <authorList>
            <person name="Shivaji S."/>
            <person name="Ara S."/>
            <person name="Prasad S."/>
            <person name="Manasa B.P."/>
            <person name="Begum Z."/>
            <person name="Singh A."/>
            <person name="Kumar Pinnaka A."/>
        </authorList>
    </citation>
    <scope>NUCLEOTIDE SEQUENCE [LARGE SCALE GENOMIC DNA]</scope>
    <source>
        <strain evidence="3 4">MN12-7</strain>
    </source>
</reference>
<dbReference type="InterPro" id="IPR013783">
    <property type="entry name" value="Ig-like_fold"/>
</dbReference>
<dbReference type="PANTHER" id="PTHR42715:SF3">
    <property type="entry name" value="BETA-GLUCOSIDASE B-RELATED"/>
    <property type="match status" value="1"/>
</dbReference>
<dbReference type="GO" id="GO:0009251">
    <property type="term" value="P:glucan catabolic process"/>
    <property type="evidence" value="ECO:0007669"/>
    <property type="project" value="TreeGrafter"/>
</dbReference>
<dbReference type="GO" id="GO:0008422">
    <property type="term" value="F:beta-glucosidase activity"/>
    <property type="evidence" value="ECO:0007669"/>
    <property type="project" value="UniProtKB-EC"/>
</dbReference>
<comment type="similarity">
    <text evidence="1">Belongs to the glycosyl hydrolase 3 family.</text>
</comment>
<dbReference type="RefSeq" id="WP_016196322.1">
    <property type="nucleotide sequence ID" value="NZ_AQPN01000105.1"/>
</dbReference>
<dbReference type="eggNOG" id="COG1472">
    <property type="taxonomic scope" value="Bacteria"/>
</dbReference>
<dbReference type="EC" id="3.2.1.21" evidence="3"/>
<accession>R9GPJ2</accession>
<dbReference type="PANTHER" id="PTHR42715">
    <property type="entry name" value="BETA-GLUCOSIDASE"/>
    <property type="match status" value="1"/>
</dbReference>
<gene>
    <name evidence="3" type="ORF">ADIARSV_3092</name>
</gene>
<dbReference type="Gene3D" id="2.60.40.10">
    <property type="entry name" value="Immunoglobulins"/>
    <property type="match status" value="1"/>
</dbReference>
<keyword evidence="3" id="KW-0326">Glycosidase</keyword>
<dbReference type="InterPro" id="IPR050288">
    <property type="entry name" value="Cellulose_deg_GH3"/>
</dbReference>
<evidence type="ECO:0000313" key="3">
    <source>
        <dbReference type="EMBL" id="EOR93752.1"/>
    </source>
</evidence>
<evidence type="ECO:0000256" key="1">
    <source>
        <dbReference type="ARBA" id="ARBA00005336"/>
    </source>
</evidence>
<evidence type="ECO:0000256" key="2">
    <source>
        <dbReference type="ARBA" id="ARBA00022801"/>
    </source>
</evidence>
<keyword evidence="2 3" id="KW-0378">Hydrolase</keyword>
<name>R9GPJ2_9SPHI</name>
<dbReference type="EMBL" id="AQPN01000105">
    <property type="protein sequence ID" value="EOR93752.1"/>
    <property type="molecule type" value="Genomic_DNA"/>
</dbReference>
<comment type="caution">
    <text evidence="3">The sequence shown here is derived from an EMBL/GenBank/DDBJ whole genome shotgun (WGS) entry which is preliminary data.</text>
</comment>
<keyword evidence="4" id="KW-1185">Reference proteome</keyword>
<dbReference type="STRING" id="1150600.ADIARSV_3092"/>
<organism evidence="3 4">
    <name type="scientific">Arcticibacter svalbardensis MN12-7</name>
    <dbReference type="NCBI Taxonomy" id="1150600"/>
    <lineage>
        <taxon>Bacteria</taxon>
        <taxon>Pseudomonadati</taxon>
        <taxon>Bacteroidota</taxon>
        <taxon>Sphingobacteriia</taxon>
        <taxon>Sphingobacteriales</taxon>
        <taxon>Sphingobacteriaceae</taxon>
        <taxon>Arcticibacter</taxon>
    </lineage>
</organism>
<evidence type="ECO:0000313" key="4">
    <source>
        <dbReference type="Proteomes" id="UP000014174"/>
    </source>
</evidence>
<proteinExistence type="inferred from homology"/>
<sequence length="98" mass="10783">MEFDPAAGYNRQWEFGYGLSYTTFAYSDLKSSATTLDANGALTVTVKLTNTGKLAGKETALLYASDMVASMTLMKEEDKAGLWKCPYHNSSSVYLLFI</sequence>
<dbReference type="Proteomes" id="UP000014174">
    <property type="component" value="Unassembled WGS sequence"/>
</dbReference>
<dbReference type="OrthoDB" id="5141876at2"/>